<dbReference type="InterPro" id="IPR004387">
    <property type="entry name" value="Pept_M50_Zn"/>
</dbReference>
<dbReference type="InterPro" id="IPR001478">
    <property type="entry name" value="PDZ"/>
</dbReference>
<organism evidence="13 14">
    <name type="scientific">Caldichromatium japonicum</name>
    <dbReference type="NCBI Taxonomy" id="2699430"/>
    <lineage>
        <taxon>Bacteria</taxon>
        <taxon>Pseudomonadati</taxon>
        <taxon>Pseudomonadota</taxon>
        <taxon>Gammaproteobacteria</taxon>
        <taxon>Chromatiales</taxon>
        <taxon>Chromatiaceae</taxon>
        <taxon>Caldichromatium</taxon>
    </lineage>
</organism>
<keyword evidence="10 11" id="KW-0472">Membrane</keyword>
<evidence type="ECO:0000256" key="9">
    <source>
        <dbReference type="ARBA" id="ARBA00023049"/>
    </source>
</evidence>
<evidence type="ECO:0000256" key="2">
    <source>
        <dbReference type="ARBA" id="ARBA00004141"/>
    </source>
</evidence>
<evidence type="ECO:0000313" key="13">
    <source>
        <dbReference type="EMBL" id="QIK37304.1"/>
    </source>
</evidence>
<feature type="transmembrane region" description="Helical" evidence="11">
    <location>
        <begin position="434"/>
        <end position="455"/>
    </location>
</feature>
<evidence type="ECO:0000256" key="4">
    <source>
        <dbReference type="ARBA" id="ARBA00022670"/>
    </source>
</evidence>
<dbReference type="GO" id="GO:0006508">
    <property type="term" value="P:proteolysis"/>
    <property type="evidence" value="ECO:0007669"/>
    <property type="project" value="UniProtKB-KW"/>
</dbReference>
<accession>A0A6G7VBF3</accession>
<keyword evidence="14" id="KW-1185">Reference proteome</keyword>
<dbReference type="SUPFAM" id="SSF50156">
    <property type="entry name" value="PDZ domain-like"/>
    <property type="match status" value="2"/>
</dbReference>
<keyword evidence="6 11" id="KW-0378">Hydrolase</keyword>
<evidence type="ECO:0000256" key="5">
    <source>
        <dbReference type="ARBA" id="ARBA00022692"/>
    </source>
</evidence>
<comment type="cofactor">
    <cofactor evidence="1 11">
        <name>Zn(2+)</name>
        <dbReference type="ChEBI" id="CHEBI:29105"/>
    </cofactor>
</comment>
<dbReference type="InterPro" id="IPR041489">
    <property type="entry name" value="PDZ_6"/>
</dbReference>
<gene>
    <name evidence="13" type="primary">rseP</name>
    <name evidence="13" type="ORF">GWK36_04070</name>
</gene>
<dbReference type="Pfam" id="PF17820">
    <property type="entry name" value="PDZ_6"/>
    <property type="match status" value="2"/>
</dbReference>
<evidence type="ECO:0000256" key="8">
    <source>
        <dbReference type="ARBA" id="ARBA00022989"/>
    </source>
</evidence>
<dbReference type="GO" id="GO:0004222">
    <property type="term" value="F:metalloendopeptidase activity"/>
    <property type="evidence" value="ECO:0007669"/>
    <property type="project" value="InterPro"/>
</dbReference>
<dbReference type="CDD" id="cd06163">
    <property type="entry name" value="S2P-M50_PDZ_RseP-like"/>
    <property type="match status" value="2"/>
</dbReference>
<comment type="subcellular location">
    <subcellularLocation>
        <location evidence="2">Membrane</location>
        <topology evidence="2">Multi-pass membrane protein</topology>
    </subcellularLocation>
</comment>
<evidence type="ECO:0000256" key="10">
    <source>
        <dbReference type="ARBA" id="ARBA00023136"/>
    </source>
</evidence>
<dbReference type="RefSeq" id="WP_166270073.1">
    <property type="nucleotide sequence ID" value="NZ_CP048029.1"/>
</dbReference>
<proteinExistence type="inferred from homology"/>
<reference evidence="14" key="1">
    <citation type="submission" date="2020-01" db="EMBL/GenBank/DDBJ databases">
        <title>Caldichromatium gen. nov., sp. nov., a thermophilic purple sulfur bacterium member of the family Chromatiaceae isolated from Nakabusa hot spring, Japan.</title>
        <authorList>
            <person name="Saini M.K."/>
            <person name="Hanada S."/>
            <person name="Tank M."/>
        </authorList>
    </citation>
    <scope>NUCLEOTIDE SEQUENCE [LARGE SCALE GENOMIC DNA]</scope>
    <source>
        <strain evidence="14">No.7</strain>
    </source>
</reference>
<feature type="domain" description="PDZ" evidence="12">
    <location>
        <begin position="227"/>
        <end position="282"/>
    </location>
</feature>
<feature type="transmembrane region" description="Helical" evidence="11">
    <location>
        <begin position="101"/>
        <end position="121"/>
    </location>
</feature>
<keyword evidence="8 11" id="KW-1133">Transmembrane helix</keyword>
<keyword evidence="7 11" id="KW-0862">Zinc</keyword>
<dbReference type="EMBL" id="CP048029">
    <property type="protein sequence ID" value="QIK37304.1"/>
    <property type="molecule type" value="Genomic_DNA"/>
</dbReference>
<dbReference type="AlphaFoldDB" id="A0A6G7VBF3"/>
<evidence type="ECO:0000256" key="3">
    <source>
        <dbReference type="ARBA" id="ARBA00007931"/>
    </source>
</evidence>
<dbReference type="InterPro" id="IPR036034">
    <property type="entry name" value="PDZ_sf"/>
</dbReference>
<evidence type="ECO:0000256" key="7">
    <source>
        <dbReference type="ARBA" id="ARBA00022833"/>
    </source>
</evidence>
<comment type="similarity">
    <text evidence="3 11">Belongs to the peptidase M50B family.</text>
</comment>
<evidence type="ECO:0000313" key="14">
    <source>
        <dbReference type="Proteomes" id="UP000502699"/>
    </source>
</evidence>
<dbReference type="CDD" id="cd23081">
    <property type="entry name" value="cpPDZ_EcRseP-like"/>
    <property type="match status" value="1"/>
</dbReference>
<evidence type="ECO:0000256" key="1">
    <source>
        <dbReference type="ARBA" id="ARBA00001947"/>
    </source>
</evidence>
<dbReference type="InterPro" id="IPR008915">
    <property type="entry name" value="Peptidase_M50"/>
</dbReference>
<dbReference type="Proteomes" id="UP000502699">
    <property type="component" value="Chromosome"/>
</dbReference>
<keyword evidence="9 11" id="KW-0482">Metalloprotease</keyword>
<protein>
    <recommendedName>
        <fullName evidence="11">Zinc metalloprotease</fullName>
        <ecNumber evidence="11">3.4.24.-</ecNumber>
    </recommendedName>
</protein>
<keyword evidence="4 13" id="KW-0645">Protease</keyword>
<dbReference type="KEGG" id="cjap:GWK36_04070"/>
<evidence type="ECO:0000256" key="11">
    <source>
        <dbReference type="RuleBase" id="RU362031"/>
    </source>
</evidence>
<dbReference type="GO" id="GO:0016020">
    <property type="term" value="C:membrane"/>
    <property type="evidence" value="ECO:0007669"/>
    <property type="project" value="UniProtKB-SubCell"/>
</dbReference>
<dbReference type="NCBIfam" id="TIGR00054">
    <property type="entry name" value="RIP metalloprotease RseP"/>
    <property type="match status" value="1"/>
</dbReference>
<keyword evidence="5 11" id="KW-0812">Transmembrane</keyword>
<dbReference type="SMART" id="SM00228">
    <property type="entry name" value="PDZ"/>
    <property type="match status" value="2"/>
</dbReference>
<evidence type="ECO:0000259" key="12">
    <source>
        <dbReference type="PROSITE" id="PS50106"/>
    </source>
</evidence>
<feature type="transmembrane region" description="Helical" evidence="11">
    <location>
        <begin position="383"/>
        <end position="404"/>
    </location>
</feature>
<name>A0A6G7VBF3_9GAMM</name>
<dbReference type="PANTHER" id="PTHR42837:SF2">
    <property type="entry name" value="MEMBRANE METALLOPROTEASE ARASP2, CHLOROPLASTIC-RELATED"/>
    <property type="match status" value="1"/>
</dbReference>
<dbReference type="EC" id="3.4.24.-" evidence="11"/>
<dbReference type="GO" id="GO:0046872">
    <property type="term" value="F:metal ion binding"/>
    <property type="evidence" value="ECO:0007669"/>
    <property type="project" value="UniProtKB-KW"/>
</dbReference>
<dbReference type="Pfam" id="PF02163">
    <property type="entry name" value="Peptidase_M50"/>
    <property type="match status" value="1"/>
</dbReference>
<dbReference type="PROSITE" id="PS50106">
    <property type="entry name" value="PDZ"/>
    <property type="match status" value="1"/>
</dbReference>
<evidence type="ECO:0000256" key="6">
    <source>
        <dbReference type="ARBA" id="ARBA00022801"/>
    </source>
</evidence>
<dbReference type="PANTHER" id="PTHR42837">
    <property type="entry name" value="REGULATOR OF SIGMA-E PROTEASE RSEP"/>
    <property type="match status" value="1"/>
</dbReference>
<dbReference type="Gene3D" id="2.30.42.10">
    <property type="match status" value="2"/>
</dbReference>
<keyword evidence="11" id="KW-0479">Metal-binding</keyword>
<sequence length="456" mass="50452">MNTLWTLAAFLLTLAILITVHEFGHFWVAQRLAVKVLRFSIGFGRPLWSRRLGRDQTEYVIALIPFGGYVKMLDEREAEDPIPESELPRAFNRQALWKRSAIVIAGPLFNLLFAVFAYWLVFMMGETGLKPIIGEVAPDSIAARAGFEAGDEFLAISARPTRTWEEVIQALTVSALTREDLKVQVRDRSQTLRDRLLLREDLKGLDESADIFAELGIKPYRLLIPAVIGEIVPGEPAERAGLQVGDRILAVDGRPINAWQDLVEEVRRRPDMRLVLTIERPGVGSQTLELITQTAERDGQRIGRIGAGVEPRPDLLDAYRVRIEHGPVESLGLALSKTYETSALLLKVLGRMLIGEGSLKHLSGPIGIAETAGRTAAYGLDAFIKFLAVISISLGVLNLLPIPVLDGGHLLFNLIEWIRGSPVSEEAMLRSQQIGVLLLATLMTFAFYVDLARLLG</sequence>